<keyword evidence="2" id="KW-1133">Transmembrane helix</keyword>
<sequence length="466" mass="52587">MKETSTPSSKQAGAEAGHLQPNGSSHSVSDILTPQELSSDDSWSIVTGSDSQSVTYNEVVSSDDADSEPDTREARASVSTLKNDTAGSQFSVPRLGSHDVSSDSACSARDTLINYYNIAKAKRPENLKSWHYFAVLGLALTVLVGGSVFGSREVDCPAITQALSADLKECLVTNANSDVGCVKHYLDVREQYQNDCTFDDTHLLWEFSKIKFQRHILGEKQIADIQAKLLSVNEHGRRLGEYGEVGLAWFRRFGNTLAEKAKAQVKELKQDKRLEKQLIVLRNWSSNARVTVGEWASGFIEEYKAANERSGKQLAEFFDSLKQKYTQLSNSAKLKVKNVDYDKIWEHGLDRFKGIQDVATEQYFKTLVKATKASHYIRAQAIKEYKQLDEASRPRVAYLRKQVLIAQEQAVDFVSESYKELGRLVEKQDLLFKKPVVLATRGAREFDRYLRDKVLGWYNDFRIPWV</sequence>
<proteinExistence type="predicted"/>
<dbReference type="GeneID" id="70232174"/>
<dbReference type="Proteomes" id="UP000769157">
    <property type="component" value="Unassembled WGS sequence"/>
</dbReference>
<accession>A0A9P8PFU4</accession>
<keyword evidence="2" id="KW-0472">Membrane</keyword>
<protein>
    <submittedName>
        <fullName evidence="3">Uncharacterized protein</fullName>
    </submittedName>
</protein>
<name>A0A9P8PFU4_9ASCO</name>
<organism evidence="3 4">
    <name type="scientific">Ogataea philodendri</name>
    <dbReference type="NCBI Taxonomy" id="1378263"/>
    <lineage>
        <taxon>Eukaryota</taxon>
        <taxon>Fungi</taxon>
        <taxon>Dikarya</taxon>
        <taxon>Ascomycota</taxon>
        <taxon>Saccharomycotina</taxon>
        <taxon>Pichiomycetes</taxon>
        <taxon>Pichiales</taxon>
        <taxon>Pichiaceae</taxon>
        <taxon>Ogataea</taxon>
    </lineage>
</organism>
<evidence type="ECO:0000256" key="2">
    <source>
        <dbReference type="SAM" id="Phobius"/>
    </source>
</evidence>
<feature type="region of interest" description="Disordered" evidence="1">
    <location>
        <begin position="1"/>
        <end position="82"/>
    </location>
</feature>
<dbReference type="AlphaFoldDB" id="A0A9P8PFU4"/>
<keyword evidence="2" id="KW-0812">Transmembrane</keyword>
<reference evidence="3" key="2">
    <citation type="submission" date="2021-01" db="EMBL/GenBank/DDBJ databases">
        <authorList>
            <person name="Schikora-Tamarit M.A."/>
        </authorList>
    </citation>
    <scope>NUCLEOTIDE SEQUENCE</scope>
    <source>
        <strain evidence="3">CBS6075</strain>
    </source>
</reference>
<gene>
    <name evidence="3" type="ORF">OGAPHI_000206</name>
</gene>
<evidence type="ECO:0000313" key="4">
    <source>
        <dbReference type="Proteomes" id="UP000769157"/>
    </source>
</evidence>
<comment type="caution">
    <text evidence="3">The sequence shown here is derived from an EMBL/GenBank/DDBJ whole genome shotgun (WGS) entry which is preliminary data.</text>
</comment>
<dbReference type="RefSeq" id="XP_046064679.1">
    <property type="nucleotide sequence ID" value="XM_046202908.1"/>
</dbReference>
<keyword evidence="4" id="KW-1185">Reference proteome</keyword>
<dbReference type="EMBL" id="JAEUBE010000055">
    <property type="protein sequence ID" value="KAH3671503.1"/>
    <property type="molecule type" value="Genomic_DNA"/>
</dbReference>
<evidence type="ECO:0000256" key="1">
    <source>
        <dbReference type="SAM" id="MobiDB-lite"/>
    </source>
</evidence>
<evidence type="ECO:0000313" key="3">
    <source>
        <dbReference type="EMBL" id="KAH3671503.1"/>
    </source>
</evidence>
<dbReference type="OrthoDB" id="3990130at2759"/>
<feature type="compositionally biased region" description="Polar residues" evidence="1">
    <location>
        <begin position="21"/>
        <end position="60"/>
    </location>
</feature>
<feature type="compositionally biased region" description="Polar residues" evidence="1">
    <location>
        <begin position="1"/>
        <end position="11"/>
    </location>
</feature>
<reference evidence="3" key="1">
    <citation type="journal article" date="2021" name="Open Biol.">
        <title>Shared evolutionary footprints suggest mitochondrial oxidative damage underlies multiple complex I losses in fungi.</title>
        <authorList>
            <person name="Schikora-Tamarit M.A."/>
            <person name="Marcet-Houben M."/>
            <person name="Nosek J."/>
            <person name="Gabaldon T."/>
        </authorList>
    </citation>
    <scope>NUCLEOTIDE SEQUENCE</scope>
    <source>
        <strain evidence="3">CBS6075</strain>
    </source>
</reference>
<feature type="transmembrane region" description="Helical" evidence="2">
    <location>
        <begin position="130"/>
        <end position="150"/>
    </location>
</feature>